<organism evidence="3 4">
    <name type="scientific">Noviherbaspirillum pedocola</name>
    <dbReference type="NCBI Taxonomy" id="2801341"/>
    <lineage>
        <taxon>Bacteria</taxon>
        <taxon>Pseudomonadati</taxon>
        <taxon>Pseudomonadota</taxon>
        <taxon>Betaproteobacteria</taxon>
        <taxon>Burkholderiales</taxon>
        <taxon>Oxalobacteraceae</taxon>
        <taxon>Noviherbaspirillum</taxon>
    </lineage>
</organism>
<feature type="compositionally biased region" description="Low complexity" evidence="1">
    <location>
        <begin position="74"/>
        <end position="85"/>
    </location>
</feature>
<evidence type="ECO:0000256" key="1">
    <source>
        <dbReference type="SAM" id="MobiDB-lite"/>
    </source>
</evidence>
<evidence type="ECO:0000313" key="4">
    <source>
        <dbReference type="Proteomes" id="UP000622890"/>
    </source>
</evidence>
<sequence length="91" mass="9321">MRTTITLAFCLTLAALAGCERNTPPEAKGPAEKAGEKIDQAAAKAAQGINNLADKAGSGLQKAGENMQKEAKEAQANNAARDAQASGQPQK</sequence>
<dbReference type="Proteomes" id="UP000622890">
    <property type="component" value="Unassembled WGS sequence"/>
</dbReference>
<evidence type="ECO:0008006" key="5">
    <source>
        <dbReference type="Google" id="ProtNLM"/>
    </source>
</evidence>
<gene>
    <name evidence="3" type="ORF">JJB74_00290</name>
</gene>
<proteinExistence type="predicted"/>
<dbReference type="EMBL" id="JAEPBG010000001">
    <property type="protein sequence ID" value="MBK4733055.1"/>
    <property type="molecule type" value="Genomic_DNA"/>
</dbReference>
<feature type="region of interest" description="Disordered" evidence="1">
    <location>
        <begin position="56"/>
        <end position="91"/>
    </location>
</feature>
<name>A0A934SPF1_9BURK</name>
<comment type="caution">
    <text evidence="3">The sequence shown here is derived from an EMBL/GenBank/DDBJ whole genome shotgun (WGS) entry which is preliminary data.</text>
</comment>
<dbReference type="RefSeq" id="WP_200589493.1">
    <property type="nucleotide sequence ID" value="NZ_JAEPBG010000001.1"/>
</dbReference>
<accession>A0A934SPF1</accession>
<keyword evidence="2" id="KW-0732">Signal</keyword>
<keyword evidence="4" id="KW-1185">Reference proteome</keyword>
<dbReference type="PROSITE" id="PS51257">
    <property type="entry name" value="PROKAR_LIPOPROTEIN"/>
    <property type="match status" value="1"/>
</dbReference>
<protein>
    <recommendedName>
        <fullName evidence="5">Apolipophorin</fullName>
    </recommendedName>
</protein>
<evidence type="ECO:0000313" key="3">
    <source>
        <dbReference type="EMBL" id="MBK4733055.1"/>
    </source>
</evidence>
<dbReference type="AlphaFoldDB" id="A0A934SPF1"/>
<evidence type="ECO:0000256" key="2">
    <source>
        <dbReference type="SAM" id="SignalP"/>
    </source>
</evidence>
<reference evidence="3" key="1">
    <citation type="submission" date="2021-01" db="EMBL/GenBank/DDBJ databases">
        <title>Genome sequence of strain Noviherbaspirillum sp. DKR-6.</title>
        <authorList>
            <person name="Chaudhary D.K."/>
        </authorList>
    </citation>
    <scope>NUCLEOTIDE SEQUENCE</scope>
    <source>
        <strain evidence="3">DKR-6</strain>
    </source>
</reference>
<feature type="chain" id="PRO_5036770029" description="Apolipophorin" evidence="2">
    <location>
        <begin position="18"/>
        <end position="91"/>
    </location>
</feature>
<feature type="signal peptide" evidence="2">
    <location>
        <begin position="1"/>
        <end position="17"/>
    </location>
</feature>